<protein>
    <submittedName>
        <fullName evidence="1">Uncharacterized protein</fullName>
    </submittedName>
</protein>
<accession>A0AAC9TZC9</accession>
<organism evidence="1 2">
    <name type="scientific">Shewanella marisflavi</name>
    <dbReference type="NCBI Taxonomy" id="260364"/>
    <lineage>
        <taxon>Bacteria</taxon>
        <taxon>Pseudomonadati</taxon>
        <taxon>Pseudomonadota</taxon>
        <taxon>Gammaproteobacteria</taxon>
        <taxon>Alteromonadales</taxon>
        <taxon>Shewanellaceae</taxon>
        <taxon>Shewanella</taxon>
    </lineage>
</organism>
<reference evidence="1 2" key="1">
    <citation type="submission" date="2017-06" db="EMBL/GenBank/DDBJ databases">
        <title>Complete genome sequence of Shewanella marisflavi EP1 associated with anaerobic 2,4-dinitrotoluene reduction and salt tolerance.</title>
        <authorList>
            <person name="Huang J."/>
        </authorList>
    </citation>
    <scope>NUCLEOTIDE SEQUENCE [LARGE SCALE GENOMIC DNA]</scope>
    <source>
        <strain evidence="1 2">EP1</strain>
    </source>
</reference>
<gene>
    <name evidence="1" type="ORF">CFF01_14440</name>
</gene>
<dbReference type="KEGG" id="smav:CFF01_14440"/>
<dbReference type="Proteomes" id="UP000198233">
    <property type="component" value="Chromosome"/>
</dbReference>
<sequence length="82" mass="9428">MTFTNISIPKIQAEQESLQKIKAHFYKLRVPLNPSSVKTVVEMINAHLGDELWIPAHTYNDVVSHVVNTVIEDLCTQYLGYW</sequence>
<name>A0AAC9TZC9_9GAMM</name>
<evidence type="ECO:0000313" key="1">
    <source>
        <dbReference type="EMBL" id="ASJ97680.1"/>
    </source>
</evidence>
<evidence type="ECO:0000313" key="2">
    <source>
        <dbReference type="Proteomes" id="UP000198233"/>
    </source>
</evidence>
<dbReference type="EMBL" id="CP022272">
    <property type="protein sequence ID" value="ASJ97680.1"/>
    <property type="molecule type" value="Genomic_DNA"/>
</dbReference>
<dbReference type="AlphaFoldDB" id="A0AAC9TZC9"/>
<proteinExistence type="predicted"/>